<organism evidence="2 3">
    <name type="scientific">Haemaphysalis longicornis</name>
    <name type="common">Bush tick</name>
    <dbReference type="NCBI Taxonomy" id="44386"/>
    <lineage>
        <taxon>Eukaryota</taxon>
        <taxon>Metazoa</taxon>
        <taxon>Ecdysozoa</taxon>
        <taxon>Arthropoda</taxon>
        <taxon>Chelicerata</taxon>
        <taxon>Arachnida</taxon>
        <taxon>Acari</taxon>
        <taxon>Parasitiformes</taxon>
        <taxon>Ixodida</taxon>
        <taxon>Ixodoidea</taxon>
        <taxon>Ixodidae</taxon>
        <taxon>Haemaphysalinae</taxon>
        <taxon>Haemaphysalis</taxon>
    </lineage>
</organism>
<name>A0A9J6G1Z6_HAELO</name>
<evidence type="ECO:0000313" key="2">
    <source>
        <dbReference type="EMBL" id="KAH9372478.1"/>
    </source>
</evidence>
<feature type="region of interest" description="Disordered" evidence="1">
    <location>
        <begin position="1"/>
        <end position="26"/>
    </location>
</feature>
<sequence>MATTMSAGPARSSKQEQARKPRLPPLPTFDYKVVLRTREGLNFGKWQSHHVSRGVGQSGRLIATEFQALRLRIRDDHNISAASTPNEELEDRIRQIKSIN</sequence>
<evidence type="ECO:0000256" key="1">
    <source>
        <dbReference type="SAM" id="MobiDB-lite"/>
    </source>
</evidence>
<dbReference type="EMBL" id="JABSTR010000006">
    <property type="protein sequence ID" value="KAH9372478.1"/>
    <property type="molecule type" value="Genomic_DNA"/>
</dbReference>
<keyword evidence="3" id="KW-1185">Reference proteome</keyword>
<reference evidence="2 3" key="1">
    <citation type="journal article" date="2020" name="Cell">
        <title>Large-Scale Comparative Analyses of Tick Genomes Elucidate Their Genetic Diversity and Vector Capacities.</title>
        <authorList>
            <consortium name="Tick Genome and Microbiome Consortium (TIGMIC)"/>
            <person name="Jia N."/>
            <person name="Wang J."/>
            <person name="Shi W."/>
            <person name="Du L."/>
            <person name="Sun Y."/>
            <person name="Zhan W."/>
            <person name="Jiang J.F."/>
            <person name="Wang Q."/>
            <person name="Zhang B."/>
            <person name="Ji P."/>
            <person name="Bell-Sakyi L."/>
            <person name="Cui X.M."/>
            <person name="Yuan T.T."/>
            <person name="Jiang B.G."/>
            <person name="Yang W.F."/>
            <person name="Lam T.T."/>
            <person name="Chang Q.C."/>
            <person name="Ding S.J."/>
            <person name="Wang X.J."/>
            <person name="Zhu J.G."/>
            <person name="Ruan X.D."/>
            <person name="Zhao L."/>
            <person name="Wei J.T."/>
            <person name="Ye R.Z."/>
            <person name="Que T.C."/>
            <person name="Du C.H."/>
            <person name="Zhou Y.H."/>
            <person name="Cheng J.X."/>
            <person name="Dai P.F."/>
            <person name="Guo W.B."/>
            <person name="Han X.H."/>
            <person name="Huang E.J."/>
            <person name="Li L.F."/>
            <person name="Wei W."/>
            <person name="Gao Y.C."/>
            <person name="Liu J.Z."/>
            <person name="Shao H.Z."/>
            <person name="Wang X."/>
            <person name="Wang C.C."/>
            <person name="Yang T.C."/>
            <person name="Huo Q.B."/>
            <person name="Li W."/>
            <person name="Chen H.Y."/>
            <person name="Chen S.E."/>
            <person name="Zhou L.G."/>
            <person name="Ni X.B."/>
            <person name="Tian J.H."/>
            <person name="Sheng Y."/>
            <person name="Liu T."/>
            <person name="Pan Y.S."/>
            <person name="Xia L.Y."/>
            <person name="Li J."/>
            <person name="Zhao F."/>
            <person name="Cao W.C."/>
        </authorList>
    </citation>
    <scope>NUCLEOTIDE SEQUENCE [LARGE SCALE GENOMIC DNA]</scope>
    <source>
        <strain evidence="2">HaeL-2018</strain>
    </source>
</reference>
<protein>
    <submittedName>
        <fullName evidence="2">Uncharacterized protein</fullName>
    </submittedName>
</protein>
<dbReference type="Proteomes" id="UP000821853">
    <property type="component" value="Chromosome 4"/>
</dbReference>
<accession>A0A9J6G1Z6</accession>
<dbReference type="OMA" id="RIRDDHN"/>
<gene>
    <name evidence="2" type="ORF">HPB48_008121</name>
</gene>
<comment type="caution">
    <text evidence="2">The sequence shown here is derived from an EMBL/GenBank/DDBJ whole genome shotgun (WGS) entry which is preliminary data.</text>
</comment>
<evidence type="ECO:0000313" key="3">
    <source>
        <dbReference type="Proteomes" id="UP000821853"/>
    </source>
</evidence>
<dbReference type="AlphaFoldDB" id="A0A9J6G1Z6"/>
<dbReference type="VEuPathDB" id="VectorBase:HLOH_062763"/>
<dbReference type="OrthoDB" id="6513879at2759"/>
<proteinExistence type="predicted"/>